<evidence type="ECO:0000313" key="2">
    <source>
        <dbReference type="Proteomes" id="UP000243426"/>
    </source>
</evidence>
<dbReference type="AlphaFoldDB" id="A0A1H1VPK5"/>
<name>A0A1H1VPK5_9GAMM</name>
<protein>
    <submittedName>
        <fullName evidence="1">Uncharacterized protein</fullName>
    </submittedName>
</protein>
<dbReference type="EMBL" id="LT629748">
    <property type="protein sequence ID" value="SDS86722.1"/>
    <property type="molecule type" value="Genomic_DNA"/>
</dbReference>
<proteinExistence type="predicted"/>
<accession>A0A1H1VPK5</accession>
<dbReference type="OrthoDB" id="6999195at2"/>
<keyword evidence="2" id="KW-1185">Reference proteome</keyword>
<reference evidence="2" key="1">
    <citation type="submission" date="2016-10" db="EMBL/GenBank/DDBJ databases">
        <authorList>
            <person name="Varghese N."/>
            <person name="Submissions S."/>
        </authorList>
    </citation>
    <scope>NUCLEOTIDE SEQUENCE [LARGE SCALE GENOMIC DNA]</scope>
    <source>
        <strain evidence="2">2SM5</strain>
    </source>
</reference>
<organism evidence="1 2">
    <name type="scientific">Halopseudomonas litoralis</name>
    <dbReference type="NCBI Taxonomy" id="797277"/>
    <lineage>
        <taxon>Bacteria</taxon>
        <taxon>Pseudomonadati</taxon>
        <taxon>Pseudomonadota</taxon>
        <taxon>Gammaproteobacteria</taxon>
        <taxon>Pseudomonadales</taxon>
        <taxon>Pseudomonadaceae</taxon>
        <taxon>Halopseudomonas</taxon>
    </lineage>
</organism>
<sequence>MKFNITDVTPETVCIHGQTLAREYAEVVLLNLMVAAMGNNHSGIVTIAETFAAAGLSLEAHPKALRLYNEHLSEIAAEEARALQEAQAHAARCRVETPQEIAEYHAEKARRAREIREHGQRMRTARG</sequence>
<evidence type="ECO:0000313" key="1">
    <source>
        <dbReference type="EMBL" id="SDS86722.1"/>
    </source>
</evidence>
<dbReference type="Proteomes" id="UP000243426">
    <property type="component" value="Chromosome I"/>
</dbReference>
<dbReference type="RefSeq" id="WP_090274626.1">
    <property type="nucleotide sequence ID" value="NZ_LT629748.1"/>
</dbReference>
<gene>
    <name evidence="1" type="ORF">SAMN05216198_2998</name>
</gene>
<dbReference type="STRING" id="797277.SAMN05216198_2998"/>